<dbReference type="InterPro" id="IPR000182">
    <property type="entry name" value="GNAT_dom"/>
</dbReference>
<keyword evidence="3" id="KW-1185">Reference proteome</keyword>
<protein>
    <submittedName>
        <fullName evidence="2">GNAT family N-acetyltransferase</fullName>
    </submittedName>
</protein>
<comment type="caution">
    <text evidence="2">The sequence shown here is derived from an EMBL/GenBank/DDBJ whole genome shotgun (WGS) entry which is preliminary data.</text>
</comment>
<accession>A0ABT8G1T6</accession>
<gene>
    <name evidence="2" type="ORF">QQX04_08550</name>
</gene>
<proteinExistence type="predicted"/>
<reference evidence="2" key="1">
    <citation type="submission" date="2023-06" db="EMBL/GenBank/DDBJ databases">
        <title>SYSU T00b26.</title>
        <authorList>
            <person name="Gao L."/>
            <person name="Fang B.-Z."/>
            <person name="Li W.-J."/>
        </authorList>
    </citation>
    <scope>NUCLEOTIDE SEQUENCE</scope>
    <source>
        <strain evidence="2">SYSU T00b26</strain>
    </source>
</reference>
<evidence type="ECO:0000313" key="3">
    <source>
        <dbReference type="Proteomes" id="UP001172738"/>
    </source>
</evidence>
<dbReference type="RefSeq" id="WP_301128170.1">
    <property type="nucleotide sequence ID" value="NZ_JAUHPV010000004.1"/>
</dbReference>
<dbReference type="Proteomes" id="UP001172738">
    <property type="component" value="Unassembled WGS sequence"/>
</dbReference>
<organism evidence="2 3">
    <name type="scientific">Demequina zhanjiangensis</name>
    <dbReference type="NCBI Taxonomy" id="3051659"/>
    <lineage>
        <taxon>Bacteria</taxon>
        <taxon>Bacillati</taxon>
        <taxon>Actinomycetota</taxon>
        <taxon>Actinomycetes</taxon>
        <taxon>Micrococcales</taxon>
        <taxon>Demequinaceae</taxon>
        <taxon>Demequina</taxon>
    </lineage>
</organism>
<evidence type="ECO:0000259" key="1">
    <source>
        <dbReference type="PROSITE" id="PS51186"/>
    </source>
</evidence>
<dbReference type="PROSITE" id="PS51186">
    <property type="entry name" value="GNAT"/>
    <property type="match status" value="1"/>
</dbReference>
<name>A0ABT8G1T6_9MICO</name>
<evidence type="ECO:0000313" key="2">
    <source>
        <dbReference type="EMBL" id="MDN4473037.1"/>
    </source>
</evidence>
<dbReference type="Pfam" id="PF13302">
    <property type="entry name" value="Acetyltransf_3"/>
    <property type="match status" value="1"/>
</dbReference>
<dbReference type="PANTHER" id="PTHR43415:SF3">
    <property type="entry name" value="GNAT-FAMILY ACETYLTRANSFERASE"/>
    <property type="match status" value="1"/>
</dbReference>
<dbReference type="InterPro" id="IPR016181">
    <property type="entry name" value="Acyl_CoA_acyltransferase"/>
</dbReference>
<dbReference type="SUPFAM" id="SSF55729">
    <property type="entry name" value="Acyl-CoA N-acyltransferases (Nat)"/>
    <property type="match status" value="1"/>
</dbReference>
<dbReference type="EMBL" id="JAUHPV010000004">
    <property type="protein sequence ID" value="MDN4473037.1"/>
    <property type="molecule type" value="Genomic_DNA"/>
</dbReference>
<dbReference type="PANTHER" id="PTHR43415">
    <property type="entry name" value="SPERMIDINE N(1)-ACETYLTRANSFERASE"/>
    <property type="match status" value="1"/>
</dbReference>
<sequence length="201" mass="22110">MTTSHPGAGGPGVGDDAWVTPVLQGEHVLLRPYRDSDADALWEMVQDEEGANLTATTATFTRDQTDAWVGTIAAAQDRLDWVIEERDAGVYAGEVVLNERNLDEGTANFRIALRGPGWYGRGLGSEATMLVCRYAFETLGLRRLTLGVLARNPRAQRVYEKAGFLVSGTEHEDGEDWIDMELTAQRWRDVAEGIGGEVDRD</sequence>
<feature type="domain" description="N-acetyltransferase" evidence="1">
    <location>
        <begin position="28"/>
        <end position="185"/>
    </location>
</feature>
<dbReference type="Gene3D" id="3.40.630.30">
    <property type="match status" value="1"/>
</dbReference>